<dbReference type="GO" id="GO:0031146">
    <property type="term" value="P:SCF-dependent proteasomal ubiquitin-dependent protein catabolic process"/>
    <property type="evidence" value="ECO:0007669"/>
    <property type="project" value="TreeGrafter"/>
</dbReference>
<name>A0AAD9JGZ7_9ANNE</name>
<accession>A0AAD9JGZ7</accession>
<dbReference type="InterPro" id="IPR006553">
    <property type="entry name" value="Leu-rich_rpt_Cys-con_subtyp"/>
</dbReference>
<protein>
    <recommendedName>
        <fullName evidence="2">F-box domain-containing protein</fullName>
    </recommendedName>
</protein>
<evidence type="ECO:0000313" key="4">
    <source>
        <dbReference type="Proteomes" id="UP001208570"/>
    </source>
</evidence>
<keyword evidence="1" id="KW-0833">Ubl conjugation pathway</keyword>
<gene>
    <name evidence="3" type="ORF">LSH36_342g03019</name>
</gene>
<dbReference type="InterPro" id="IPR047922">
    <property type="entry name" value="FBXL6_F-box"/>
</dbReference>
<dbReference type="Gene3D" id="3.80.10.10">
    <property type="entry name" value="Ribonuclease Inhibitor"/>
    <property type="match status" value="1"/>
</dbReference>
<comment type="caution">
    <text evidence="3">The sequence shown here is derived from an EMBL/GenBank/DDBJ whole genome shotgun (WGS) entry which is preliminary data.</text>
</comment>
<dbReference type="SUPFAM" id="SSF52047">
    <property type="entry name" value="RNI-like"/>
    <property type="match status" value="1"/>
</dbReference>
<evidence type="ECO:0000256" key="1">
    <source>
        <dbReference type="ARBA" id="ARBA00022786"/>
    </source>
</evidence>
<dbReference type="InterPro" id="IPR036047">
    <property type="entry name" value="F-box-like_dom_sf"/>
</dbReference>
<dbReference type="SMART" id="SM00367">
    <property type="entry name" value="LRR_CC"/>
    <property type="match status" value="2"/>
</dbReference>
<dbReference type="Proteomes" id="UP001208570">
    <property type="component" value="Unassembled WGS sequence"/>
</dbReference>
<reference evidence="3" key="1">
    <citation type="journal article" date="2023" name="Mol. Biol. Evol.">
        <title>Third-Generation Sequencing Reveals the Adaptive Role of the Epigenome in Three Deep-Sea Polychaetes.</title>
        <authorList>
            <person name="Perez M."/>
            <person name="Aroh O."/>
            <person name="Sun Y."/>
            <person name="Lan Y."/>
            <person name="Juniper S.K."/>
            <person name="Young C.R."/>
            <person name="Angers B."/>
            <person name="Qian P.Y."/>
        </authorList>
    </citation>
    <scope>NUCLEOTIDE SEQUENCE</scope>
    <source>
        <strain evidence="3">P08H-3</strain>
    </source>
</reference>
<dbReference type="PANTHER" id="PTHR13318">
    <property type="entry name" value="PARTNER OF PAIRED, ISOFORM B-RELATED"/>
    <property type="match status" value="1"/>
</dbReference>
<dbReference type="AlphaFoldDB" id="A0AAD9JGZ7"/>
<feature type="domain" description="F-box" evidence="2">
    <location>
        <begin position="34"/>
        <end position="81"/>
    </location>
</feature>
<proteinExistence type="predicted"/>
<organism evidence="3 4">
    <name type="scientific">Paralvinella palmiformis</name>
    <dbReference type="NCBI Taxonomy" id="53620"/>
    <lineage>
        <taxon>Eukaryota</taxon>
        <taxon>Metazoa</taxon>
        <taxon>Spiralia</taxon>
        <taxon>Lophotrochozoa</taxon>
        <taxon>Annelida</taxon>
        <taxon>Polychaeta</taxon>
        <taxon>Sedentaria</taxon>
        <taxon>Canalipalpata</taxon>
        <taxon>Terebellida</taxon>
        <taxon>Terebelliformia</taxon>
        <taxon>Alvinellidae</taxon>
        <taxon>Paralvinella</taxon>
    </lineage>
</organism>
<evidence type="ECO:0000259" key="2">
    <source>
        <dbReference type="Pfam" id="PF12937"/>
    </source>
</evidence>
<dbReference type="EMBL" id="JAODUP010000342">
    <property type="protein sequence ID" value="KAK2152010.1"/>
    <property type="molecule type" value="Genomic_DNA"/>
</dbReference>
<dbReference type="Gene3D" id="1.20.1280.50">
    <property type="match status" value="1"/>
</dbReference>
<sequence>MFVIYIYITADYVLIMSETSSDGDDNNDLWSDLIPEELLLIIFSIGAQQYGPVPYLCRTAQVCHRWYQVSYHPSLWSEVDLSIGWITRDLSGLEILCKTRLYRTVFLDLTAWFGMTDQHLQCILNYCKHLRSLKLAHCSKLTTEGMMCLIHNRLELNELDISFTSPAISSHRCLQRLVPYLGNTLKKLHLSNVCVDNHFDGILHQITVHCRHLTYLDLTQLSYSFVELSIIMLDIEAFQYGCPNLEVLLMEKSFFKAKPALEEVKVFSPGFPKLNTFSAPENVTDEFLQRILKSSFDLESLKMNFKHSQDAHCQRLSIVSLKRLVIHGARPQQIYVYWHSSLVYLELSWLKSPLRSDAIDTFMKRIFDTRGPQFTALSSLLLCGCPVTAYGIRPVFDCCPKLNQLNLNFCAKLPHGWSRDYRGAELMVFKHVVLR</sequence>
<dbReference type="Pfam" id="PF12937">
    <property type="entry name" value="F-box-like"/>
    <property type="match status" value="1"/>
</dbReference>
<dbReference type="CDD" id="cd22119">
    <property type="entry name" value="F-box_FBXL6"/>
    <property type="match status" value="1"/>
</dbReference>
<keyword evidence="4" id="KW-1185">Reference proteome</keyword>
<evidence type="ECO:0000313" key="3">
    <source>
        <dbReference type="EMBL" id="KAK2152010.1"/>
    </source>
</evidence>
<dbReference type="InterPro" id="IPR032675">
    <property type="entry name" value="LRR_dom_sf"/>
</dbReference>
<dbReference type="GO" id="GO:0019005">
    <property type="term" value="C:SCF ubiquitin ligase complex"/>
    <property type="evidence" value="ECO:0007669"/>
    <property type="project" value="InterPro"/>
</dbReference>
<dbReference type="InterPro" id="IPR001810">
    <property type="entry name" value="F-box_dom"/>
</dbReference>
<dbReference type="SUPFAM" id="SSF81383">
    <property type="entry name" value="F-box domain"/>
    <property type="match status" value="1"/>
</dbReference>